<protein>
    <recommendedName>
        <fullName evidence="2">Glyoxalase/fosfomycin resistance/dioxygenase domain-containing protein</fullName>
    </recommendedName>
</protein>
<name>A0A1I0ZUM0_9CELL</name>
<reference evidence="3 4" key="1">
    <citation type="submission" date="2016-10" db="EMBL/GenBank/DDBJ databases">
        <authorList>
            <person name="de Groot N.N."/>
        </authorList>
    </citation>
    <scope>NUCLEOTIDE SEQUENCE [LARGE SCALE GENOMIC DNA]</scope>
    <source>
        <strain evidence="3 4">CGMCC 4.6945</strain>
    </source>
</reference>
<dbReference type="STRING" id="988821.SAMN05421867_11268"/>
<feature type="region of interest" description="Disordered" evidence="1">
    <location>
        <begin position="95"/>
        <end position="147"/>
    </location>
</feature>
<evidence type="ECO:0000313" key="3">
    <source>
        <dbReference type="EMBL" id="SFB28008.1"/>
    </source>
</evidence>
<organism evidence="3 4">
    <name type="scientific">Cellulomonas marina</name>
    <dbReference type="NCBI Taxonomy" id="988821"/>
    <lineage>
        <taxon>Bacteria</taxon>
        <taxon>Bacillati</taxon>
        <taxon>Actinomycetota</taxon>
        <taxon>Actinomycetes</taxon>
        <taxon>Micrococcales</taxon>
        <taxon>Cellulomonadaceae</taxon>
        <taxon>Cellulomonas</taxon>
    </lineage>
</organism>
<dbReference type="InterPro" id="IPR004360">
    <property type="entry name" value="Glyas_Fos-R_dOase_dom"/>
</dbReference>
<feature type="domain" description="Glyoxalase/fosfomycin resistance/dioxygenase" evidence="2">
    <location>
        <begin position="12"/>
        <end position="96"/>
    </location>
</feature>
<dbReference type="InterPro" id="IPR029068">
    <property type="entry name" value="Glyas_Bleomycin-R_OHBP_Dase"/>
</dbReference>
<dbReference type="Pfam" id="PF00903">
    <property type="entry name" value="Glyoxalase"/>
    <property type="match status" value="1"/>
</dbReference>
<dbReference type="Proteomes" id="UP000199012">
    <property type="component" value="Unassembled WGS sequence"/>
</dbReference>
<dbReference type="EMBL" id="FOKA01000012">
    <property type="protein sequence ID" value="SFB28008.1"/>
    <property type="molecule type" value="Genomic_DNA"/>
</dbReference>
<gene>
    <name evidence="3" type="ORF">SAMN05421867_11268</name>
</gene>
<dbReference type="RefSeq" id="WP_308439505.1">
    <property type="nucleotide sequence ID" value="NZ_BONM01000009.1"/>
</dbReference>
<keyword evidence="4" id="KW-1185">Reference proteome</keyword>
<sequence>MLDPTTAFSGFSVDDVERVVPFYRDVLGVPVDVRDGMLSLELGPRTVLVYPKGPAHAPASFTVLNFPVDDVPGTVRELTARGVRIERYEGTPVATDDEGVFRGGVRSSPGSPTPRATCCRWSRPDRRPAPPGGTRRTASDAGAGSTQEVCYRFRPHARPGRDRYGLSVLVGGAGA</sequence>
<accession>A0A1I0ZUM0</accession>
<dbReference type="AlphaFoldDB" id="A0A1I0ZUM0"/>
<dbReference type="SUPFAM" id="SSF54593">
    <property type="entry name" value="Glyoxalase/Bleomycin resistance protein/Dihydroxybiphenyl dioxygenase"/>
    <property type="match status" value="1"/>
</dbReference>
<evidence type="ECO:0000256" key="1">
    <source>
        <dbReference type="SAM" id="MobiDB-lite"/>
    </source>
</evidence>
<evidence type="ECO:0000313" key="4">
    <source>
        <dbReference type="Proteomes" id="UP000199012"/>
    </source>
</evidence>
<evidence type="ECO:0000259" key="2">
    <source>
        <dbReference type="Pfam" id="PF00903"/>
    </source>
</evidence>
<proteinExistence type="predicted"/>
<dbReference type="Gene3D" id="3.10.180.10">
    <property type="entry name" value="2,3-Dihydroxybiphenyl 1,2-Dioxygenase, domain 1"/>
    <property type="match status" value="1"/>
</dbReference>